<dbReference type="RefSeq" id="WP_245126362.1">
    <property type="nucleotide sequence ID" value="NZ_CP095063.1"/>
</dbReference>
<keyword evidence="3" id="KW-1185">Reference proteome</keyword>
<dbReference type="EMBL" id="CP095063">
    <property type="protein sequence ID" value="UOQ68804.1"/>
    <property type="molecule type" value="Genomic_DNA"/>
</dbReference>
<feature type="signal peptide" evidence="1">
    <location>
        <begin position="1"/>
        <end position="19"/>
    </location>
</feature>
<evidence type="ECO:0008006" key="4">
    <source>
        <dbReference type="Google" id="ProtNLM"/>
    </source>
</evidence>
<reference evidence="2" key="1">
    <citation type="submission" date="2022-04" db="EMBL/GenBank/DDBJ databases">
        <title>Hymenobacter sp. isolated from the air.</title>
        <authorList>
            <person name="Won M."/>
            <person name="Lee C.-M."/>
            <person name="Woen H.-Y."/>
            <person name="Kwon S.-W."/>
        </authorList>
    </citation>
    <scope>NUCLEOTIDE SEQUENCE</scope>
    <source>
        <strain evidence="2">5420S-77</strain>
        <plasmid evidence="2">unnamed2</plasmid>
    </source>
</reference>
<organism evidence="2 3">
    <name type="scientific">Hymenobacter volaticus</name>
    <dbReference type="NCBI Taxonomy" id="2932254"/>
    <lineage>
        <taxon>Bacteria</taxon>
        <taxon>Pseudomonadati</taxon>
        <taxon>Bacteroidota</taxon>
        <taxon>Cytophagia</taxon>
        <taxon>Cytophagales</taxon>
        <taxon>Hymenobacteraceae</taxon>
        <taxon>Hymenobacter</taxon>
    </lineage>
</organism>
<keyword evidence="1" id="KW-0732">Signal</keyword>
<evidence type="ECO:0000256" key="1">
    <source>
        <dbReference type="SAM" id="SignalP"/>
    </source>
</evidence>
<protein>
    <recommendedName>
        <fullName evidence="4">NTF2 fold domain-containing protein</fullName>
    </recommendedName>
</protein>
<dbReference type="Proteomes" id="UP000830401">
    <property type="component" value="Plasmid unnamed2"/>
</dbReference>
<geneLocation type="plasmid" evidence="2 3">
    <name>unnamed2</name>
</geneLocation>
<keyword evidence="2" id="KW-0614">Plasmid</keyword>
<gene>
    <name evidence="2" type="ORF">MUN86_25360</name>
</gene>
<accession>A0ABY4GD41</accession>
<evidence type="ECO:0000313" key="3">
    <source>
        <dbReference type="Proteomes" id="UP000830401"/>
    </source>
</evidence>
<proteinExistence type="predicted"/>
<sequence length="112" mass="12637">MKNLLLVFCCVFLSRNAFAQIPTTIKEEQATQAVRTTIAARVAAMKVSYHPEEFQTGPYPNPENNATFVGGTMVVHRFHIKDSTGFVKPYHVSYLVTTVGKVYVLEVFNPRR</sequence>
<name>A0ABY4GD41_9BACT</name>
<evidence type="ECO:0000313" key="2">
    <source>
        <dbReference type="EMBL" id="UOQ68804.1"/>
    </source>
</evidence>
<feature type="chain" id="PRO_5045975033" description="NTF2 fold domain-containing protein" evidence="1">
    <location>
        <begin position="20"/>
        <end position="112"/>
    </location>
</feature>